<evidence type="ECO:0000313" key="7">
    <source>
        <dbReference type="Proteomes" id="UP000000378"/>
    </source>
</evidence>
<dbReference type="GO" id="GO:0016836">
    <property type="term" value="F:hydro-lyase activity"/>
    <property type="evidence" value="ECO:0007669"/>
    <property type="project" value="UniProtKB-ARBA"/>
</dbReference>
<dbReference type="RefSeq" id="WP_013174653.1">
    <property type="nucleotide sequence ID" value="NC_014220.1"/>
</dbReference>
<dbReference type="GO" id="GO:0051536">
    <property type="term" value="F:iron-sulfur cluster binding"/>
    <property type="evidence" value="ECO:0007669"/>
    <property type="project" value="UniProtKB-KW"/>
</dbReference>
<keyword evidence="3" id="KW-0479">Metal-binding</keyword>
<dbReference type="AlphaFoldDB" id="D7CKL6"/>
<organism evidence="6 7">
    <name type="scientific">Syntrophothermus lipocalidus (strain DSM 12680 / TGB-C1)</name>
    <dbReference type="NCBI Taxonomy" id="643648"/>
    <lineage>
        <taxon>Bacteria</taxon>
        <taxon>Bacillati</taxon>
        <taxon>Bacillota</taxon>
        <taxon>Clostridia</taxon>
        <taxon>Eubacteriales</taxon>
        <taxon>Syntrophomonadaceae</taxon>
        <taxon>Syntrophothermus</taxon>
    </lineage>
</organism>
<dbReference type="Pfam" id="PF06050">
    <property type="entry name" value="HGD-D"/>
    <property type="match status" value="1"/>
</dbReference>
<evidence type="ECO:0000256" key="2">
    <source>
        <dbReference type="ARBA" id="ARBA00005806"/>
    </source>
</evidence>
<dbReference type="eggNOG" id="COG1775">
    <property type="taxonomic scope" value="Bacteria"/>
</dbReference>
<proteinExistence type="inferred from homology"/>
<keyword evidence="5" id="KW-0411">Iron-sulfur</keyword>
<dbReference type="EMBL" id="CP002048">
    <property type="protein sequence ID" value="ADI01251.1"/>
    <property type="molecule type" value="Genomic_DNA"/>
</dbReference>
<comment type="similarity">
    <text evidence="2">Belongs to the FldB/FldC dehydratase alpha/beta subunit family.</text>
</comment>
<dbReference type="GO" id="GO:0018522">
    <property type="term" value="F:benzoyl-CoA reductase activity"/>
    <property type="evidence" value="ECO:0007669"/>
    <property type="project" value="UniProtKB-EC"/>
</dbReference>
<comment type="cofactor">
    <cofactor evidence="1">
        <name>[4Fe-4S] cluster</name>
        <dbReference type="ChEBI" id="CHEBI:49883"/>
    </cofactor>
</comment>
<sequence>MSFSEILSNLSKIAEQAYEKAKQWKAEHGGKVVGLCGMHYPEELVHASGALPIILQEIDEPVTTGHAYYYPFFCGFSRSIIDQAAKGYLDFLDGFISGDYCIQVVGAGEALGVVLRKASNMFFRFPVGNQPWTQADIKEGLQELKRDLEKFVGHEITDESIRESIRVYNRNRSLMREIYRIRASNPEALSAKDLVTIVKTSMIMPKEEHNAILQELLKDLPSRETRADQEGLRVFVSGSLCGAPKVDILTMLEQTGAVVVDDDLFHGYRYINTDIDIDGNTDPLKAIASFYIAKNAKVPCPTRVDPTTSWQQYLVNAAKEHGAGAIIILMAKYCEPHMFFYPDIKETLEEAGIPHLLIEVEHEVVSLESLRTRIEAFVEIVEIEALKKGKAEASR</sequence>
<dbReference type="EC" id="1.3.7.8" evidence="6"/>
<keyword evidence="6" id="KW-0560">Oxidoreductase</keyword>
<keyword evidence="4" id="KW-0408">Iron</keyword>
<dbReference type="GO" id="GO:0046872">
    <property type="term" value="F:metal ion binding"/>
    <property type="evidence" value="ECO:0007669"/>
    <property type="project" value="UniProtKB-KW"/>
</dbReference>
<dbReference type="Gene3D" id="3.40.50.11900">
    <property type="match status" value="1"/>
</dbReference>
<dbReference type="STRING" id="643648.Slip_0467"/>
<dbReference type="HOGENOM" id="CLU_053697_0_0_9"/>
<dbReference type="Gene3D" id="1.20.1270.370">
    <property type="match status" value="1"/>
</dbReference>
<evidence type="ECO:0000256" key="5">
    <source>
        <dbReference type="ARBA" id="ARBA00023014"/>
    </source>
</evidence>
<dbReference type="PANTHER" id="PTHR30548:SF5">
    <property type="entry name" value="SUBUNIT OF OXYGEN-SENSITIVE 2-HYDROXYISOCAPROYL-COA DEHYDRATASE"/>
    <property type="match status" value="1"/>
</dbReference>
<evidence type="ECO:0000313" key="6">
    <source>
        <dbReference type="EMBL" id="ADI01251.1"/>
    </source>
</evidence>
<dbReference type="Gene3D" id="3.40.50.11890">
    <property type="match status" value="1"/>
</dbReference>
<evidence type="ECO:0000256" key="4">
    <source>
        <dbReference type="ARBA" id="ARBA00023004"/>
    </source>
</evidence>
<reference evidence="7" key="1">
    <citation type="journal article" date="2010" name="Stand. Genomic Sci.">
        <title>Complete genome sequence of Syntrophothermus lipocalidus type strain (TGB-C1T).</title>
        <authorList>
            <consortium name="US DOE Joint Genome Institute (JGI-PGF)"/>
            <person name="Djao O."/>
            <person name="Zhang X."/>
            <person name="Lucas S."/>
            <person name="Lapidus A."/>
            <person name="Glavina Del Rio T."/>
            <person name="Nolan M."/>
            <person name="Tice H."/>
            <person name="Cheng J."/>
            <person name="Han C."/>
            <person name="Tapia R."/>
            <person name="Goodwin L."/>
            <person name="Pitluck S."/>
            <person name="Liolios K."/>
            <person name="Ivanova N."/>
            <person name="Mavromatis K."/>
            <person name="Mikhailova N."/>
            <person name="Ovchinnikova G."/>
            <person name="Pati A."/>
            <person name="Brambilla E."/>
            <person name="Chen A."/>
            <person name="Palaniappan K."/>
            <person name="Land M."/>
            <person name="Hauser L."/>
            <person name="Chang Y."/>
            <person name="Jeffries C."/>
            <person name="Rohde M."/>
            <person name="Sikorski J."/>
            <person name="Spring S."/>
            <person name="Goker M."/>
            <person name="Detter J."/>
            <person name="Woyke T."/>
            <person name="Bristow J."/>
            <person name="Eisen J."/>
            <person name="Markowitz V."/>
            <person name="Hugenholtz P."/>
            <person name="Kyrpides N."/>
            <person name="Klenk H."/>
        </authorList>
    </citation>
    <scope>NUCLEOTIDE SEQUENCE [LARGE SCALE GENOMIC DNA]</scope>
    <source>
        <strain evidence="7">DSM 12680 / TGB-C1</strain>
    </source>
</reference>
<name>D7CKL6_SYNLT</name>
<keyword evidence="7" id="KW-1185">Reference proteome</keyword>
<protein>
    <submittedName>
        <fullName evidence="6">Benzoyl-CoA reductase</fullName>
        <ecNumber evidence="6">1.3.7.8</ecNumber>
    </submittedName>
</protein>
<dbReference type="KEGG" id="slp:Slip_0467"/>
<dbReference type="PANTHER" id="PTHR30548">
    <property type="entry name" value="2-HYDROXYGLUTARYL-COA DEHYDRATASE, D-COMPONENT-RELATED"/>
    <property type="match status" value="1"/>
</dbReference>
<dbReference type="OrthoDB" id="355459at2"/>
<accession>D7CKL6</accession>
<evidence type="ECO:0000256" key="3">
    <source>
        <dbReference type="ARBA" id="ARBA00022723"/>
    </source>
</evidence>
<gene>
    <name evidence="6" type="ordered locus">Slip_0467</name>
</gene>
<dbReference type="Proteomes" id="UP000000378">
    <property type="component" value="Chromosome"/>
</dbReference>
<evidence type="ECO:0000256" key="1">
    <source>
        <dbReference type="ARBA" id="ARBA00001966"/>
    </source>
</evidence>
<reference evidence="6 7" key="2">
    <citation type="journal article" date="2010" name="Stand. Genomic Sci.">
        <title>Complete genome sequence of Syntrophothermus lipocalidus type strain (TGB-C1).</title>
        <authorList>
            <person name="Djao O.D."/>
            <person name="Zhang X."/>
            <person name="Lucas S."/>
            <person name="Lapidus A."/>
            <person name="Del Rio T.G."/>
            <person name="Nolan M."/>
            <person name="Tice H."/>
            <person name="Cheng J.F."/>
            <person name="Han C."/>
            <person name="Tapia R."/>
            <person name="Goodwin L."/>
            <person name="Pitluck S."/>
            <person name="Liolios K."/>
            <person name="Ivanova N."/>
            <person name="Mavromatis K."/>
            <person name="Mikhailova N."/>
            <person name="Ovchinnikova G."/>
            <person name="Pati A."/>
            <person name="Brambilla E."/>
            <person name="Chen A."/>
            <person name="Palaniappan K."/>
            <person name="Land M."/>
            <person name="Hauser L."/>
            <person name="Chang Y.J."/>
            <person name="Jeffries C.D."/>
            <person name="Rohde M."/>
            <person name="Sikorski J."/>
            <person name="Spring S."/>
            <person name="Goker M."/>
            <person name="Detter J.C."/>
            <person name="Woyke T."/>
            <person name="Bristow J."/>
            <person name="Eisen J.A."/>
            <person name="Markowitz V."/>
            <person name="Hugenholtz P."/>
            <person name="Kyrpides N.C."/>
            <person name="Klenk H.P."/>
        </authorList>
    </citation>
    <scope>NUCLEOTIDE SEQUENCE [LARGE SCALE GENOMIC DNA]</scope>
    <source>
        <strain evidence="7">DSM 12680 / TGB-C1</strain>
    </source>
</reference>
<dbReference type="InterPro" id="IPR010327">
    <property type="entry name" value="FldB/FldC_alpha/beta"/>
</dbReference>